<keyword evidence="1" id="KW-1133">Transmembrane helix</keyword>
<dbReference type="PANTHER" id="PTHR21824:SF4">
    <property type="entry name" value="TRANSMEMBRANE PROTEIN 177"/>
    <property type="match status" value="1"/>
</dbReference>
<dbReference type="Proteomes" id="UP000582659">
    <property type="component" value="Unassembled WGS sequence"/>
</dbReference>
<dbReference type="InterPro" id="IPR026620">
    <property type="entry name" value="TMEM177"/>
</dbReference>
<evidence type="ECO:0000256" key="1">
    <source>
        <dbReference type="SAM" id="Phobius"/>
    </source>
</evidence>
<sequence>MSKPPPKQSKPPITLPLDKWILSTWGRRFRIGTLAATVTVYPIYYLIVNGPLAKYRFKTKVDADSILPERLEKLVSKELQDFKDREARADKDTVISFYIQKDLKNLDTVAVGSLGVRFGAHIGLPLPARFDSQEQAKSYCKEYLEPLKVLNKDVCVVWDTKFGDELIGTFHLSDNALRFLIARDILTREGYQAYANAAISWATWTAFSSLLTYWLHLRKSKGFFRFFTIYTIITGLAVWAHIEWHKLYRYMNDIHSDSTAAKISASHCLGGIEYYVKLLKRHQLLRSVMDNGSLTFTPAGDRFGAPTKFVVRYSGIKDIKQEFAELAELSEGDVF</sequence>
<evidence type="ECO:0000313" key="3">
    <source>
        <dbReference type="Proteomes" id="UP000095284"/>
    </source>
</evidence>
<dbReference type="PANTHER" id="PTHR21824">
    <property type="entry name" value="TRANSMEMBRANE PROTEIN 177"/>
    <property type="match status" value="1"/>
</dbReference>
<dbReference type="Proteomes" id="UP000659654">
    <property type="component" value="Unassembled WGS sequence"/>
</dbReference>
<accession>A0A1I7SQ09</accession>
<dbReference type="AlphaFoldDB" id="A0A1I7SQ09"/>
<name>A0A1I7SQ09_BURXY</name>
<feature type="transmembrane region" description="Helical" evidence="1">
    <location>
        <begin position="29"/>
        <end position="48"/>
    </location>
</feature>
<dbReference type="Proteomes" id="UP000095284">
    <property type="component" value="Unplaced"/>
</dbReference>
<protein>
    <submittedName>
        <fullName evidence="2">(pine wood nematode) hypothetical protein</fullName>
    </submittedName>
</protein>
<dbReference type="GO" id="GO:0016020">
    <property type="term" value="C:membrane"/>
    <property type="evidence" value="ECO:0007669"/>
    <property type="project" value="TreeGrafter"/>
</dbReference>
<evidence type="ECO:0000313" key="2">
    <source>
        <dbReference type="EMBL" id="CAD5222217.1"/>
    </source>
</evidence>
<proteinExistence type="predicted"/>
<evidence type="ECO:0000313" key="4">
    <source>
        <dbReference type="Proteomes" id="UP000659654"/>
    </source>
</evidence>
<dbReference type="EMBL" id="CAJFCV020000003">
    <property type="protein sequence ID" value="CAG9109462.1"/>
    <property type="molecule type" value="Genomic_DNA"/>
</dbReference>
<reference evidence="2" key="2">
    <citation type="submission" date="2020-09" db="EMBL/GenBank/DDBJ databases">
        <authorList>
            <person name="Kikuchi T."/>
        </authorList>
    </citation>
    <scope>NUCLEOTIDE SEQUENCE</scope>
    <source>
        <strain evidence="2">Ka4C1</strain>
    </source>
</reference>
<keyword evidence="1" id="KW-0472">Membrane</keyword>
<dbReference type="OrthoDB" id="110174at2759"/>
<feature type="transmembrane region" description="Helical" evidence="1">
    <location>
        <begin position="222"/>
        <end position="242"/>
    </location>
</feature>
<dbReference type="WBParaSite" id="BXY_1515400.1">
    <property type="protein sequence ID" value="BXY_1515400.1"/>
    <property type="gene ID" value="BXY_1515400"/>
</dbReference>
<gene>
    <name evidence="2" type="ORF">BXYJ_LOCUS7185</name>
</gene>
<keyword evidence="1" id="KW-0812">Transmembrane</keyword>
<evidence type="ECO:0000313" key="5">
    <source>
        <dbReference type="WBParaSite" id="BXY_1515400.1"/>
    </source>
</evidence>
<dbReference type="eggNOG" id="ENOG502S1CJ">
    <property type="taxonomic scope" value="Eukaryota"/>
</dbReference>
<feature type="transmembrane region" description="Helical" evidence="1">
    <location>
        <begin position="193"/>
        <end position="216"/>
    </location>
</feature>
<keyword evidence="4" id="KW-1185">Reference proteome</keyword>
<organism evidence="3 5">
    <name type="scientific">Bursaphelenchus xylophilus</name>
    <name type="common">Pinewood nematode worm</name>
    <name type="synonym">Aphelenchoides xylophilus</name>
    <dbReference type="NCBI Taxonomy" id="6326"/>
    <lineage>
        <taxon>Eukaryota</taxon>
        <taxon>Metazoa</taxon>
        <taxon>Ecdysozoa</taxon>
        <taxon>Nematoda</taxon>
        <taxon>Chromadorea</taxon>
        <taxon>Rhabditida</taxon>
        <taxon>Tylenchina</taxon>
        <taxon>Tylenchomorpha</taxon>
        <taxon>Aphelenchoidea</taxon>
        <taxon>Aphelenchoididae</taxon>
        <taxon>Bursaphelenchus</taxon>
    </lineage>
</organism>
<reference evidence="5" key="1">
    <citation type="submission" date="2016-11" db="UniProtKB">
        <authorList>
            <consortium name="WormBaseParasite"/>
        </authorList>
    </citation>
    <scope>IDENTIFICATION</scope>
</reference>
<dbReference type="EMBL" id="CAJFDI010000003">
    <property type="protein sequence ID" value="CAD5222217.1"/>
    <property type="molecule type" value="Genomic_DNA"/>
</dbReference>